<dbReference type="GO" id="GO:0016020">
    <property type="term" value="C:membrane"/>
    <property type="evidence" value="ECO:0007669"/>
    <property type="project" value="UniProtKB-SubCell"/>
</dbReference>
<keyword evidence="2" id="KW-0813">Transport</keyword>
<dbReference type="InterPro" id="IPR011009">
    <property type="entry name" value="Kinase-like_dom_sf"/>
</dbReference>
<gene>
    <name evidence="9" type="ORF">ISF_08684</name>
</gene>
<comment type="subcellular location">
    <subcellularLocation>
        <location evidence="1">Membrane</location>
        <topology evidence="1">Multi-pass membrane protein</topology>
    </subcellularLocation>
</comment>
<feature type="transmembrane region" description="Helical" evidence="7">
    <location>
        <begin position="283"/>
        <end position="302"/>
    </location>
</feature>
<dbReference type="SUPFAM" id="SSF56112">
    <property type="entry name" value="Protein kinase-like (PK-like)"/>
    <property type="match status" value="1"/>
</dbReference>
<dbReference type="GeneID" id="30024976"/>
<dbReference type="RefSeq" id="XP_018700474.1">
    <property type="nucleotide sequence ID" value="XM_018852287.1"/>
</dbReference>
<feature type="transmembrane region" description="Helical" evidence="7">
    <location>
        <begin position="42"/>
        <end position="59"/>
    </location>
</feature>
<feature type="transmembrane region" description="Helical" evidence="7">
    <location>
        <begin position="205"/>
        <end position="228"/>
    </location>
</feature>
<proteinExistence type="predicted"/>
<dbReference type="Proteomes" id="UP000076744">
    <property type="component" value="Unassembled WGS sequence"/>
</dbReference>
<feature type="domain" description="Major facilitator superfamily (MFS) profile" evidence="8">
    <location>
        <begin position="46"/>
        <end position="474"/>
    </location>
</feature>
<feature type="transmembrane region" description="Helical" evidence="7">
    <location>
        <begin position="172"/>
        <end position="193"/>
    </location>
</feature>
<evidence type="ECO:0000256" key="7">
    <source>
        <dbReference type="SAM" id="Phobius"/>
    </source>
</evidence>
<dbReference type="PANTHER" id="PTHR43791">
    <property type="entry name" value="PERMEASE-RELATED"/>
    <property type="match status" value="1"/>
</dbReference>
<feature type="transmembrane region" description="Helical" evidence="7">
    <location>
        <begin position="440"/>
        <end position="466"/>
    </location>
</feature>
<feature type="transmembrane region" description="Helical" evidence="7">
    <location>
        <begin position="317"/>
        <end position="337"/>
    </location>
</feature>
<dbReference type="FunFam" id="1.20.1250.20:FF:000057">
    <property type="entry name" value="MFS general substrate transporter"/>
    <property type="match status" value="1"/>
</dbReference>
<feature type="transmembrane region" description="Helical" evidence="7">
    <location>
        <begin position="83"/>
        <end position="101"/>
    </location>
</feature>
<dbReference type="PANTHER" id="PTHR43791:SF38">
    <property type="entry name" value="MAJOR FACILITATOR SUPERFAMILY (MFS) PROFILE DOMAIN-CONTAINING PROTEIN"/>
    <property type="match status" value="1"/>
</dbReference>
<dbReference type="InterPro" id="IPR036259">
    <property type="entry name" value="MFS_trans_sf"/>
</dbReference>
<dbReference type="PROSITE" id="PS50850">
    <property type="entry name" value="MFS"/>
    <property type="match status" value="1"/>
</dbReference>
<keyword evidence="10" id="KW-1185">Reference proteome</keyword>
<feature type="compositionally biased region" description="Basic and acidic residues" evidence="6">
    <location>
        <begin position="1"/>
        <end position="13"/>
    </location>
</feature>
<dbReference type="InterPro" id="IPR020846">
    <property type="entry name" value="MFS_dom"/>
</dbReference>
<dbReference type="FunFam" id="1.20.1250.20:FF:000394">
    <property type="entry name" value="MFS general substrate transporter"/>
    <property type="match status" value="1"/>
</dbReference>
<dbReference type="EMBL" id="AZHB01000034">
    <property type="protein sequence ID" value="OAA53523.1"/>
    <property type="molecule type" value="Genomic_DNA"/>
</dbReference>
<dbReference type="OrthoDB" id="2962993at2759"/>
<keyword evidence="3 7" id="KW-0812">Transmembrane</keyword>
<feature type="region of interest" description="Disordered" evidence="6">
    <location>
        <begin position="1"/>
        <end position="26"/>
    </location>
</feature>
<feature type="transmembrane region" description="Helical" evidence="7">
    <location>
        <begin position="349"/>
        <end position="369"/>
    </location>
</feature>
<dbReference type="InterPro" id="IPR011701">
    <property type="entry name" value="MFS"/>
</dbReference>
<keyword evidence="4 7" id="KW-1133">Transmembrane helix</keyword>
<accession>A0A167LUL3</accession>
<sequence>MEKQESYEHHDVLETSEDSSVMDTLPLTPEELEREKKLVRKIDLYILPCMWLMYLLSYMDRTNIGNAKIAGMDKDLNLDSNKYSVALTVFFVSYVVFEVPSNMILTRTRPSRYLATIMFLWGAVTIGMAFTPSYGGLVAFRFVMGLLESGFAPGMLMILSSWYRREEQSRRFAVYISAAILSGAFGGLLAGSITTGLHDVHGIQGWRWLFIVEGAGTMVVAMLAWFILPDFPSNTSARKLSKEERSLAIRRLQVDARSHPTEEQPNLTHLQALKLSVVNWRTWLLVVGYMAIVGSSTLSYFYPTLVNGLGYQAKDAQYMTIPIFGVAFVTTAVVGYVADKNSRWRGVMLAAMMSVAMLCSIIICAVYNVKARYALLVIMASGLWASNGLALSYASVTFASMANETKAVSLALVNAMGNLAQIYGAYLFPSKDAPKYLTGFGVISGMCLTGVVAYLSLHVAIAAVIVHIPAREAVKARCTKTRFARSELDFDNKVWVTYVVGVSLAEAAMQRHVPKHADPRIARIPKVFDDFVSPRDSNGEPITYIVMENIKGDDYVDYKIKNPDTAKQALQAIATAVRHVWELPLPPDAPVGPVLLHPPEDTFFSEFGTGTGRPFKDVASWANGVLEKSRRHAARVSLQGGPLHICHCNLGDFRNKLGEPVAILDWSFAGVYPRVLEEYPLAHQFGLPGAKFAKTLHKELFGPEFTEQMRPISMAARYHAPGC</sequence>
<feature type="transmembrane region" description="Helical" evidence="7">
    <location>
        <begin position="375"/>
        <end position="396"/>
    </location>
</feature>
<dbReference type="SUPFAM" id="SSF103473">
    <property type="entry name" value="MFS general substrate transporter"/>
    <property type="match status" value="1"/>
</dbReference>
<keyword evidence="5 7" id="KW-0472">Membrane</keyword>
<protein>
    <submittedName>
        <fullName evidence="9">Major facilitator superfamily domain, general substrate transporter</fullName>
    </submittedName>
</protein>
<organism evidence="9 10">
    <name type="scientific">Cordyceps fumosorosea (strain ARSEF 2679)</name>
    <name type="common">Isaria fumosorosea</name>
    <dbReference type="NCBI Taxonomy" id="1081104"/>
    <lineage>
        <taxon>Eukaryota</taxon>
        <taxon>Fungi</taxon>
        <taxon>Dikarya</taxon>
        <taxon>Ascomycota</taxon>
        <taxon>Pezizomycotina</taxon>
        <taxon>Sordariomycetes</taxon>
        <taxon>Hypocreomycetidae</taxon>
        <taxon>Hypocreales</taxon>
        <taxon>Cordycipitaceae</taxon>
        <taxon>Cordyceps</taxon>
    </lineage>
</organism>
<dbReference type="GO" id="GO:0022857">
    <property type="term" value="F:transmembrane transporter activity"/>
    <property type="evidence" value="ECO:0007669"/>
    <property type="project" value="InterPro"/>
</dbReference>
<feature type="transmembrane region" description="Helical" evidence="7">
    <location>
        <begin position="113"/>
        <end position="132"/>
    </location>
</feature>
<name>A0A167LUL3_CORFA</name>
<dbReference type="Pfam" id="PF07690">
    <property type="entry name" value="MFS_1"/>
    <property type="match status" value="1"/>
</dbReference>
<evidence type="ECO:0000256" key="4">
    <source>
        <dbReference type="ARBA" id="ARBA00022989"/>
    </source>
</evidence>
<dbReference type="AlphaFoldDB" id="A0A167LUL3"/>
<evidence type="ECO:0000256" key="5">
    <source>
        <dbReference type="ARBA" id="ARBA00023136"/>
    </source>
</evidence>
<evidence type="ECO:0000256" key="1">
    <source>
        <dbReference type="ARBA" id="ARBA00004141"/>
    </source>
</evidence>
<evidence type="ECO:0000313" key="10">
    <source>
        <dbReference type="Proteomes" id="UP000076744"/>
    </source>
</evidence>
<dbReference type="Gene3D" id="1.20.1250.20">
    <property type="entry name" value="MFS general substrate transporter like domains"/>
    <property type="match status" value="2"/>
</dbReference>
<evidence type="ECO:0000256" key="6">
    <source>
        <dbReference type="SAM" id="MobiDB-lite"/>
    </source>
</evidence>
<evidence type="ECO:0000256" key="3">
    <source>
        <dbReference type="ARBA" id="ARBA00022692"/>
    </source>
</evidence>
<reference evidence="9 10" key="1">
    <citation type="journal article" date="2016" name="Genome Biol. Evol.">
        <title>Divergent and convergent evolution of fungal pathogenicity.</title>
        <authorList>
            <person name="Shang Y."/>
            <person name="Xiao G."/>
            <person name="Zheng P."/>
            <person name="Cen K."/>
            <person name="Zhan S."/>
            <person name="Wang C."/>
        </authorList>
    </citation>
    <scope>NUCLEOTIDE SEQUENCE [LARGE SCALE GENOMIC DNA]</scope>
    <source>
        <strain evidence="9 10">ARSEF 2679</strain>
    </source>
</reference>
<comment type="caution">
    <text evidence="9">The sequence shown here is derived from an EMBL/GenBank/DDBJ whole genome shotgun (WGS) entry which is preliminary data.</text>
</comment>
<feature type="transmembrane region" description="Helical" evidence="7">
    <location>
        <begin position="408"/>
        <end position="428"/>
    </location>
</feature>
<evidence type="ECO:0000256" key="2">
    <source>
        <dbReference type="ARBA" id="ARBA00022448"/>
    </source>
</evidence>
<evidence type="ECO:0000313" key="9">
    <source>
        <dbReference type="EMBL" id="OAA53523.1"/>
    </source>
</evidence>
<feature type="transmembrane region" description="Helical" evidence="7">
    <location>
        <begin position="138"/>
        <end position="160"/>
    </location>
</feature>
<evidence type="ECO:0000259" key="8">
    <source>
        <dbReference type="PROSITE" id="PS50850"/>
    </source>
</evidence>